<dbReference type="Proteomes" id="UP000762676">
    <property type="component" value="Unassembled WGS sequence"/>
</dbReference>
<protein>
    <submittedName>
        <fullName evidence="10">Surfeit locus protein 4-like</fullName>
    </submittedName>
</protein>
<gene>
    <name evidence="10" type="ORF">ElyMa_003375000</name>
</gene>
<comment type="caution">
    <text evidence="10">The sequence shown here is derived from an EMBL/GenBank/DDBJ whole genome shotgun (WGS) entry which is preliminary data.</text>
</comment>
<evidence type="ECO:0000313" key="10">
    <source>
        <dbReference type="EMBL" id="GFS22882.1"/>
    </source>
</evidence>
<keyword evidence="11" id="KW-1185">Reference proteome</keyword>
<feature type="transmembrane region" description="Helical" evidence="9">
    <location>
        <begin position="105"/>
        <end position="126"/>
    </location>
</feature>
<keyword evidence="5" id="KW-0256">Endoplasmic reticulum</keyword>
<evidence type="ECO:0000256" key="7">
    <source>
        <dbReference type="ARBA" id="ARBA00022989"/>
    </source>
</evidence>
<feature type="transmembrane region" description="Helical" evidence="9">
    <location>
        <begin position="230"/>
        <end position="247"/>
    </location>
</feature>
<dbReference type="GO" id="GO:0005789">
    <property type="term" value="C:endoplasmic reticulum membrane"/>
    <property type="evidence" value="ECO:0007669"/>
    <property type="project" value="UniProtKB-SubCell"/>
</dbReference>
<keyword evidence="7 9" id="KW-1133">Transmembrane helix</keyword>
<evidence type="ECO:0000256" key="6">
    <source>
        <dbReference type="ARBA" id="ARBA00022927"/>
    </source>
</evidence>
<dbReference type="InterPro" id="IPR045214">
    <property type="entry name" value="Surf1/Surf4"/>
</dbReference>
<evidence type="ECO:0000256" key="3">
    <source>
        <dbReference type="ARBA" id="ARBA00022448"/>
    </source>
</evidence>
<keyword evidence="6" id="KW-0653">Protein transport</keyword>
<feature type="transmembrane region" description="Helical" evidence="9">
    <location>
        <begin position="138"/>
        <end position="158"/>
    </location>
</feature>
<dbReference type="Pfam" id="PF02077">
    <property type="entry name" value="SURF4"/>
    <property type="match status" value="1"/>
</dbReference>
<name>A0AAV4JMX5_9GAST</name>
<dbReference type="AlphaFoldDB" id="A0AAV4JMX5"/>
<dbReference type="PROSITE" id="PS01339">
    <property type="entry name" value="SURF4"/>
    <property type="match status" value="1"/>
</dbReference>
<dbReference type="PANTHER" id="PTHR23427">
    <property type="entry name" value="SURFEIT LOCUS PROTEIN"/>
    <property type="match status" value="1"/>
</dbReference>
<evidence type="ECO:0000256" key="5">
    <source>
        <dbReference type="ARBA" id="ARBA00022824"/>
    </source>
</evidence>
<comment type="similarity">
    <text evidence="2">Belongs to the SURF4 family.</text>
</comment>
<evidence type="ECO:0000256" key="8">
    <source>
        <dbReference type="ARBA" id="ARBA00023136"/>
    </source>
</evidence>
<evidence type="ECO:0000256" key="4">
    <source>
        <dbReference type="ARBA" id="ARBA00022692"/>
    </source>
</evidence>
<dbReference type="GO" id="GO:0007030">
    <property type="term" value="P:Golgi organization"/>
    <property type="evidence" value="ECO:0007669"/>
    <property type="project" value="TreeGrafter"/>
</dbReference>
<keyword evidence="3" id="KW-0813">Transport</keyword>
<evidence type="ECO:0000256" key="9">
    <source>
        <dbReference type="SAM" id="Phobius"/>
    </source>
</evidence>
<evidence type="ECO:0000256" key="2">
    <source>
        <dbReference type="ARBA" id="ARBA00006945"/>
    </source>
</evidence>
<proteinExistence type="inferred from homology"/>
<dbReference type="GO" id="GO:0005793">
    <property type="term" value="C:endoplasmic reticulum-Golgi intermediate compartment"/>
    <property type="evidence" value="ECO:0007669"/>
    <property type="project" value="TreeGrafter"/>
</dbReference>
<sequence>MILFQQHLTSGSCRRPDPQSYFSFFFDSATWTPNSTSAVCLVYQHGKMPKQNELMDKAEDFADQVLRHSKHILPHIARFCLISTFLEDGIRMWTQWHEQRDYMNVSWGCGAFLATLFVIVNLVGQLAGCVMVLSRQKVPIACGILFGIIALQTVAYSIIWDIKFLLRNLALAGGVLLLLAENKAEGKSLFAGLPSMGENNPKQYMQLSGRILLVLMFLTLLRFELSFMEIVQNLIGTALIICIAIGFKTKLSALVLVVWLTCVNVYFNAWWNIPDYRPMRDFLKYDFFQTMSVIGGLLLVVAFGPGGVSMDEHKKKW</sequence>
<accession>A0AAV4JMX5</accession>
<dbReference type="EMBL" id="BMAT01006950">
    <property type="protein sequence ID" value="GFS22882.1"/>
    <property type="molecule type" value="Genomic_DNA"/>
</dbReference>
<dbReference type="PANTHER" id="PTHR23427:SF1">
    <property type="entry name" value="SURFEIT LOCUS PROTEIN 4"/>
    <property type="match status" value="1"/>
</dbReference>
<keyword evidence="4 9" id="KW-0812">Transmembrane</keyword>
<keyword evidence="8 9" id="KW-0472">Membrane</keyword>
<comment type="subcellular location">
    <subcellularLocation>
        <location evidence="1">Endoplasmic reticulum membrane</location>
        <topology evidence="1">Multi-pass membrane protein</topology>
    </subcellularLocation>
</comment>
<dbReference type="InterPro" id="IPR002995">
    <property type="entry name" value="Surf4"/>
</dbReference>
<evidence type="ECO:0000313" key="11">
    <source>
        <dbReference type="Proteomes" id="UP000762676"/>
    </source>
</evidence>
<feature type="transmembrane region" description="Helical" evidence="9">
    <location>
        <begin position="253"/>
        <end position="273"/>
    </location>
</feature>
<evidence type="ECO:0000256" key="1">
    <source>
        <dbReference type="ARBA" id="ARBA00004477"/>
    </source>
</evidence>
<feature type="transmembrane region" description="Helical" evidence="9">
    <location>
        <begin position="285"/>
        <end position="308"/>
    </location>
</feature>
<organism evidence="10 11">
    <name type="scientific">Elysia marginata</name>
    <dbReference type="NCBI Taxonomy" id="1093978"/>
    <lineage>
        <taxon>Eukaryota</taxon>
        <taxon>Metazoa</taxon>
        <taxon>Spiralia</taxon>
        <taxon>Lophotrochozoa</taxon>
        <taxon>Mollusca</taxon>
        <taxon>Gastropoda</taxon>
        <taxon>Heterobranchia</taxon>
        <taxon>Euthyneura</taxon>
        <taxon>Panpulmonata</taxon>
        <taxon>Sacoglossa</taxon>
        <taxon>Placobranchoidea</taxon>
        <taxon>Plakobranchidae</taxon>
        <taxon>Elysia</taxon>
    </lineage>
</organism>
<dbReference type="GO" id="GO:0015031">
    <property type="term" value="P:protein transport"/>
    <property type="evidence" value="ECO:0007669"/>
    <property type="project" value="UniProtKB-KW"/>
</dbReference>
<reference evidence="10 11" key="1">
    <citation type="journal article" date="2021" name="Elife">
        <title>Chloroplast acquisition without the gene transfer in kleptoplastic sea slugs, Plakobranchus ocellatus.</title>
        <authorList>
            <person name="Maeda T."/>
            <person name="Takahashi S."/>
            <person name="Yoshida T."/>
            <person name="Shimamura S."/>
            <person name="Takaki Y."/>
            <person name="Nagai Y."/>
            <person name="Toyoda A."/>
            <person name="Suzuki Y."/>
            <person name="Arimoto A."/>
            <person name="Ishii H."/>
            <person name="Satoh N."/>
            <person name="Nishiyama T."/>
            <person name="Hasebe M."/>
            <person name="Maruyama T."/>
            <person name="Minagawa J."/>
            <person name="Obokata J."/>
            <person name="Shigenobu S."/>
        </authorList>
    </citation>
    <scope>NUCLEOTIDE SEQUENCE [LARGE SCALE GENOMIC DNA]</scope>
</reference>